<keyword evidence="3 6" id="KW-0812">Transmembrane</keyword>
<feature type="transmembrane region" description="Helical" evidence="6">
    <location>
        <begin position="40"/>
        <end position="56"/>
    </location>
</feature>
<dbReference type="RefSeq" id="WP_129521234.1">
    <property type="nucleotide sequence ID" value="NZ_SDPN01000023.1"/>
</dbReference>
<evidence type="ECO:0000256" key="5">
    <source>
        <dbReference type="ARBA" id="ARBA00023136"/>
    </source>
</evidence>
<evidence type="ECO:0000256" key="6">
    <source>
        <dbReference type="SAM" id="Phobius"/>
    </source>
</evidence>
<dbReference type="AlphaFoldDB" id="A0A4Q2KW06"/>
<dbReference type="PANTHER" id="PTHR34857:SF2">
    <property type="entry name" value="SLL0384 PROTEIN"/>
    <property type="match status" value="1"/>
</dbReference>
<feature type="transmembrane region" description="Helical" evidence="6">
    <location>
        <begin position="95"/>
        <end position="118"/>
    </location>
</feature>
<gene>
    <name evidence="7" type="ORF">ESP51_12520</name>
</gene>
<feature type="transmembrane region" description="Helical" evidence="6">
    <location>
        <begin position="68"/>
        <end position="89"/>
    </location>
</feature>
<feature type="transmembrane region" description="Helical" evidence="6">
    <location>
        <begin position="17"/>
        <end position="34"/>
    </location>
</feature>
<dbReference type="PANTHER" id="PTHR34857">
    <property type="entry name" value="SLL0384 PROTEIN"/>
    <property type="match status" value="1"/>
</dbReference>
<dbReference type="InterPro" id="IPR003339">
    <property type="entry name" value="ABC/ECF_trnsptr_transmembrane"/>
</dbReference>
<comment type="caution">
    <text evidence="7">The sequence shown here is derived from an EMBL/GenBank/DDBJ whole genome shotgun (WGS) entry which is preliminary data.</text>
</comment>
<comment type="subcellular location">
    <subcellularLocation>
        <location evidence="1">Membrane</location>
        <topology evidence="1">Multi-pass membrane protein</topology>
    </subcellularLocation>
</comment>
<dbReference type="EMBL" id="SDPN01000023">
    <property type="protein sequence ID" value="RXZ69067.1"/>
    <property type="molecule type" value="Genomic_DNA"/>
</dbReference>
<accession>A0A4Q2KW06</accession>
<evidence type="ECO:0000313" key="8">
    <source>
        <dbReference type="Proteomes" id="UP000293865"/>
    </source>
</evidence>
<dbReference type="InterPro" id="IPR051611">
    <property type="entry name" value="ECF_transporter_component"/>
</dbReference>
<dbReference type="Pfam" id="PF02361">
    <property type="entry name" value="CbiQ"/>
    <property type="match status" value="1"/>
</dbReference>
<proteinExistence type="predicted"/>
<keyword evidence="5 6" id="KW-0472">Membrane</keyword>
<evidence type="ECO:0000256" key="1">
    <source>
        <dbReference type="ARBA" id="ARBA00004141"/>
    </source>
</evidence>
<evidence type="ECO:0000256" key="3">
    <source>
        <dbReference type="ARBA" id="ARBA00022692"/>
    </source>
</evidence>
<name>A0A4Q2KW06_9MICO</name>
<sequence length="197" mass="20824">MIGLYVPGSTLVHRAPALAKLGLLAVTIAVITVLQEPWQLAAAVGGVCVLFLAARIPPRMVWRHVVPILWLLAIAVPVQALFAGWTAALMMGGRVAASVALAALFTLTTTVSSVLDACQQLLRPFRRWVDGDRVGLLLALTIRCVPLTAEIVREVIEARRARGATGSLTALAVPVIVRSLQSAEALGEALVARGLDD</sequence>
<dbReference type="CDD" id="cd16914">
    <property type="entry name" value="EcfT"/>
    <property type="match status" value="1"/>
</dbReference>
<reference evidence="7 8" key="1">
    <citation type="submission" date="2019-01" db="EMBL/GenBank/DDBJ databases">
        <title>Agromyces.</title>
        <authorList>
            <person name="Li J."/>
        </authorList>
    </citation>
    <scope>NUCLEOTIDE SEQUENCE [LARGE SCALE GENOMIC DNA]</scope>
    <source>
        <strain evidence="7 8">DSM 15934</strain>
    </source>
</reference>
<keyword evidence="8" id="KW-1185">Reference proteome</keyword>
<evidence type="ECO:0000256" key="4">
    <source>
        <dbReference type="ARBA" id="ARBA00022989"/>
    </source>
</evidence>
<dbReference type="Proteomes" id="UP000293865">
    <property type="component" value="Unassembled WGS sequence"/>
</dbReference>
<dbReference type="OrthoDB" id="509049at2"/>
<keyword evidence="4 6" id="KW-1133">Transmembrane helix</keyword>
<organism evidence="7 8">
    <name type="scientific">Agromyces albus</name>
    <dbReference type="NCBI Taxonomy" id="205332"/>
    <lineage>
        <taxon>Bacteria</taxon>
        <taxon>Bacillati</taxon>
        <taxon>Actinomycetota</taxon>
        <taxon>Actinomycetes</taxon>
        <taxon>Micrococcales</taxon>
        <taxon>Microbacteriaceae</taxon>
        <taxon>Agromyces</taxon>
    </lineage>
</organism>
<dbReference type="GO" id="GO:0005886">
    <property type="term" value="C:plasma membrane"/>
    <property type="evidence" value="ECO:0007669"/>
    <property type="project" value="UniProtKB-ARBA"/>
</dbReference>
<keyword evidence="2" id="KW-1003">Cell membrane</keyword>
<evidence type="ECO:0000256" key="2">
    <source>
        <dbReference type="ARBA" id="ARBA00022475"/>
    </source>
</evidence>
<evidence type="ECO:0000313" key="7">
    <source>
        <dbReference type="EMBL" id="RXZ69067.1"/>
    </source>
</evidence>
<protein>
    <submittedName>
        <fullName evidence="7">Energy-coupling factor transporter transmembrane protein EcfT</fullName>
    </submittedName>
</protein>